<evidence type="ECO:0000313" key="8">
    <source>
        <dbReference type="EMBL" id="MBB3122144.1"/>
    </source>
</evidence>
<dbReference type="RefSeq" id="WP_221208265.1">
    <property type="nucleotide sequence ID" value="NZ_JACHXD010000024.1"/>
</dbReference>
<dbReference type="InterPro" id="IPR041526">
    <property type="entry name" value="DAPG_hydrolase"/>
</dbReference>
<protein>
    <recommendedName>
        <fullName evidence="7">DAPG hydrolase PhiG domain-containing protein</fullName>
    </recommendedName>
</protein>
<comment type="cofactor">
    <cofactor evidence="1">
        <name>Zn(2+)</name>
        <dbReference type="ChEBI" id="CHEBI:29105"/>
    </cofactor>
</comment>
<keyword evidence="4" id="KW-0862">Zinc</keyword>
<organism evidence="8 9">
    <name type="scientific">Pseudoduganella violacea</name>
    <dbReference type="NCBI Taxonomy" id="1715466"/>
    <lineage>
        <taxon>Bacteria</taxon>
        <taxon>Pseudomonadati</taxon>
        <taxon>Pseudomonadota</taxon>
        <taxon>Betaproteobacteria</taxon>
        <taxon>Burkholderiales</taxon>
        <taxon>Oxalobacteraceae</taxon>
        <taxon>Telluria group</taxon>
        <taxon>Pseudoduganella</taxon>
    </lineage>
</organism>
<feature type="signal peptide" evidence="6">
    <location>
        <begin position="1"/>
        <end position="21"/>
    </location>
</feature>
<name>A0A7W5BFF5_9BURK</name>
<dbReference type="InterPro" id="IPR006311">
    <property type="entry name" value="TAT_signal"/>
</dbReference>
<accession>A0A7W5BFF5</accession>
<keyword evidence="3" id="KW-0378">Hydrolase</keyword>
<keyword evidence="2" id="KW-0479">Metal-binding</keyword>
<dbReference type="EMBL" id="JACHXD010000024">
    <property type="protein sequence ID" value="MBB3122144.1"/>
    <property type="molecule type" value="Genomic_DNA"/>
</dbReference>
<dbReference type="PROSITE" id="PS51318">
    <property type="entry name" value="TAT"/>
    <property type="match status" value="1"/>
</dbReference>
<dbReference type="GO" id="GO:0046872">
    <property type="term" value="F:metal ion binding"/>
    <property type="evidence" value="ECO:0007669"/>
    <property type="project" value="UniProtKB-KW"/>
</dbReference>
<gene>
    <name evidence="8" type="ORF">FHS03_005241</name>
</gene>
<proteinExistence type="inferred from homology"/>
<dbReference type="GO" id="GO:0016787">
    <property type="term" value="F:hydrolase activity"/>
    <property type="evidence" value="ECO:0007669"/>
    <property type="project" value="UniProtKB-KW"/>
</dbReference>
<evidence type="ECO:0000256" key="3">
    <source>
        <dbReference type="ARBA" id="ARBA00022801"/>
    </source>
</evidence>
<evidence type="ECO:0000256" key="6">
    <source>
        <dbReference type="SAM" id="SignalP"/>
    </source>
</evidence>
<dbReference type="Proteomes" id="UP000541535">
    <property type="component" value="Unassembled WGS sequence"/>
</dbReference>
<dbReference type="AlphaFoldDB" id="A0A7W5BFF5"/>
<sequence length="342" mass="38429">MDKKMSMISRRKLLTTTPLLAAGAMLTAGLPGKLVAATATANSTVQPGEKTLVTYFQVAMQKRWPINKKLVQAKPYAKYFQKDLVVPVEMVEALEKGPLPKEWVMPPTVDGLKNVMQTFEQAPVSGYALVEEGPLAYAQSRHVFPGVTAKMFEWWFCWHPLESERYMLWFPYAHIHNSVKDPKRLADTSLTYGERLYGNPNHITEYIGNMFLDGVISFDDPSAFGVDKALIEKEGFTFNASGIISPWDAPDTPLVLMIHLARDTPAGLEMINRYWIGAHDSFDRFKKFPGGASKSKALTRKMGLDKAALENFAYEMALHDMTEFTCLGKFLADIYKENNPNS</sequence>
<evidence type="ECO:0000259" key="7">
    <source>
        <dbReference type="Pfam" id="PF18089"/>
    </source>
</evidence>
<evidence type="ECO:0000256" key="1">
    <source>
        <dbReference type="ARBA" id="ARBA00001947"/>
    </source>
</evidence>
<dbReference type="Pfam" id="PF18089">
    <property type="entry name" value="DAPG_hydrolase"/>
    <property type="match status" value="1"/>
</dbReference>
<evidence type="ECO:0000256" key="2">
    <source>
        <dbReference type="ARBA" id="ARBA00022723"/>
    </source>
</evidence>
<feature type="chain" id="PRO_5030780782" description="DAPG hydrolase PhiG domain-containing protein" evidence="6">
    <location>
        <begin position="22"/>
        <end position="342"/>
    </location>
</feature>
<evidence type="ECO:0000256" key="4">
    <source>
        <dbReference type="ARBA" id="ARBA00022833"/>
    </source>
</evidence>
<comment type="caution">
    <text evidence="8">The sequence shown here is derived from an EMBL/GenBank/DDBJ whole genome shotgun (WGS) entry which is preliminary data.</text>
</comment>
<evidence type="ECO:0000313" key="9">
    <source>
        <dbReference type="Proteomes" id="UP000541535"/>
    </source>
</evidence>
<comment type="similarity">
    <text evidence="5">Belongs to the DAPG/phloretin hydrolase family.</text>
</comment>
<reference evidence="8 9" key="1">
    <citation type="submission" date="2020-08" db="EMBL/GenBank/DDBJ databases">
        <title>Genomic Encyclopedia of Type Strains, Phase III (KMG-III): the genomes of soil and plant-associated and newly described type strains.</title>
        <authorList>
            <person name="Whitman W."/>
        </authorList>
    </citation>
    <scope>NUCLEOTIDE SEQUENCE [LARGE SCALE GENOMIC DNA]</scope>
    <source>
        <strain evidence="8 9">CECT 8897</strain>
    </source>
</reference>
<keyword evidence="6" id="KW-0732">Signal</keyword>
<evidence type="ECO:0000256" key="5">
    <source>
        <dbReference type="ARBA" id="ARBA00023459"/>
    </source>
</evidence>
<feature type="domain" description="DAPG hydrolase PhiG" evidence="7">
    <location>
        <begin position="108"/>
        <end position="336"/>
    </location>
</feature>
<keyword evidence="9" id="KW-1185">Reference proteome</keyword>